<keyword evidence="1" id="KW-0812">Transmembrane</keyword>
<dbReference type="Proteomes" id="UP000501379">
    <property type="component" value="Chromosome"/>
</dbReference>
<protein>
    <recommendedName>
        <fullName evidence="4">Ribosomal protein L7/L12 C-terminal domain-containing protein</fullName>
    </recommendedName>
</protein>
<dbReference type="AlphaFoldDB" id="A0A6M8F495"/>
<reference evidence="2" key="1">
    <citation type="submission" date="2020-07" db="EMBL/GenBank/DDBJ databases">
        <title>Nitrate ammonifying Pseudomonas campi sp. nov. isolated from German agricultural grassland.</title>
        <authorList>
            <person name="Timsy T."/>
            <person name="Ulrich A."/>
            <person name="Spanner T."/>
            <person name="Foesel B."/>
            <person name="Kolb S."/>
            <person name="Horn M.A."/>
            <person name="Behrendt U."/>
        </authorList>
    </citation>
    <scope>NUCLEOTIDE SEQUENCE</scope>
    <source>
        <strain evidence="2">S1-A32-2</strain>
    </source>
</reference>
<dbReference type="InterPro" id="IPR014719">
    <property type="entry name" value="Ribosomal_bL12_C/ClpS-like"/>
</dbReference>
<dbReference type="EMBL" id="CP053697">
    <property type="protein sequence ID" value="QKE63334.1"/>
    <property type="molecule type" value="Genomic_DNA"/>
</dbReference>
<dbReference type="RefSeq" id="WP_173206703.1">
    <property type="nucleotide sequence ID" value="NZ_CP053697.2"/>
</dbReference>
<evidence type="ECO:0008006" key="4">
    <source>
        <dbReference type="Google" id="ProtNLM"/>
    </source>
</evidence>
<proteinExistence type="predicted"/>
<evidence type="ECO:0000256" key="1">
    <source>
        <dbReference type="SAM" id="Phobius"/>
    </source>
</evidence>
<gene>
    <name evidence="2" type="ORF">HNE05_08140</name>
</gene>
<sequence length="79" mass="8710">MTILIYAAIGLSIAAIVISYNTVRIRSFRLKGLYPEPGQATMQHVEKLNKTLAIKAYREVHGVSLKQAKEAIENIVNAA</sequence>
<organism evidence="2 3">
    <name type="scientific">Aquipseudomonas campi</name>
    <dbReference type="NCBI Taxonomy" id="2731681"/>
    <lineage>
        <taxon>Bacteria</taxon>
        <taxon>Pseudomonadati</taxon>
        <taxon>Pseudomonadota</taxon>
        <taxon>Gammaproteobacteria</taxon>
        <taxon>Pseudomonadales</taxon>
        <taxon>Pseudomonadaceae</taxon>
        <taxon>Aquipseudomonas</taxon>
    </lineage>
</organism>
<evidence type="ECO:0000313" key="2">
    <source>
        <dbReference type="EMBL" id="QKE63334.1"/>
    </source>
</evidence>
<evidence type="ECO:0000313" key="3">
    <source>
        <dbReference type="Proteomes" id="UP000501379"/>
    </source>
</evidence>
<dbReference type="KEGG" id="pcam:HNE05_08140"/>
<dbReference type="Gene3D" id="3.30.1390.10">
    <property type="match status" value="1"/>
</dbReference>
<keyword evidence="3" id="KW-1185">Reference proteome</keyword>
<name>A0A6M8F495_9GAMM</name>
<keyword evidence="1" id="KW-0472">Membrane</keyword>
<keyword evidence="1" id="KW-1133">Transmembrane helix</keyword>
<accession>A0A6M8F495</accession>
<feature type="transmembrane region" description="Helical" evidence="1">
    <location>
        <begin position="6"/>
        <end position="23"/>
    </location>
</feature>